<evidence type="ECO:0000259" key="2">
    <source>
        <dbReference type="Pfam" id="PF10105"/>
    </source>
</evidence>
<feature type="compositionally biased region" description="Pro residues" evidence="1">
    <location>
        <begin position="187"/>
        <end position="199"/>
    </location>
</feature>
<evidence type="ECO:0000313" key="3">
    <source>
        <dbReference type="EMBL" id="QJW93707.1"/>
    </source>
</evidence>
<feature type="region of interest" description="Disordered" evidence="1">
    <location>
        <begin position="305"/>
        <end position="328"/>
    </location>
</feature>
<evidence type="ECO:0000313" key="4">
    <source>
        <dbReference type="Proteomes" id="UP000503447"/>
    </source>
</evidence>
<dbReference type="Proteomes" id="UP000503447">
    <property type="component" value="Chromosome"/>
</dbReference>
<dbReference type="InterPro" id="IPR018768">
    <property type="entry name" value="DUF2344"/>
</dbReference>
<dbReference type="KEGG" id="ftj:FTUN_1217"/>
<name>A0A6M5YI29_9BACT</name>
<protein>
    <recommendedName>
        <fullName evidence="2">DUF2344 domain-containing protein</fullName>
    </recommendedName>
</protein>
<dbReference type="Pfam" id="PF10105">
    <property type="entry name" value="DUF2344"/>
    <property type="match status" value="1"/>
</dbReference>
<dbReference type="RefSeq" id="WP_171469859.1">
    <property type="nucleotide sequence ID" value="NZ_CP053452.2"/>
</dbReference>
<dbReference type="AlphaFoldDB" id="A0A6M5YI29"/>
<keyword evidence="4" id="KW-1185">Reference proteome</keyword>
<reference evidence="4" key="1">
    <citation type="submission" date="2020-05" db="EMBL/GenBank/DDBJ databases">
        <title>Frigoriglobus tundricola gen. nov., sp. nov., a psychrotolerant cellulolytic planctomycete of the family Gemmataceae with two divergent copies of 16S rRNA gene.</title>
        <authorList>
            <person name="Kulichevskaya I.S."/>
            <person name="Ivanova A.A."/>
            <person name="Naumoff D.G."/>
            <person name="Beletsky A.V."/>
            <person name="Rijpstra W.I.C."/>
            <person name="Sinninghe Damste J.S."/>
            <person name="Mardanov A.V."/>
            <person name="Ravin N.V."/>
            <person name="Dedysh S.N."/>
        </authorList>
    </citation>
    <scope>NUCLEOTIDE SEQUENCE [LARGE SCALE GENOMIC DNA]</scope>
    <source>
        <strain evidence="4">PL17</strain>
    </source>
</reference>
<feature type="compositionally biased region" description="Low complexity" evidence="1">
    <location>
        <begin position="210"/>
        <end position="220"/>
    </location>
</feature>
<accession>A0A6M5YI29</accession>
<gene>
    <name evidence="3" type="ORF">FTUN_1217</name>
</gene>
<sequence length="328" mass="34675">MTADKFRFRFSKSGTLRLVSHHDLMRCAERMLRRAAVPFKSTAGFHPTPRLVFALSLPLGVVGRDEVVELELTEPRDGDELLATLNAQAPTGMVLTRVTPVPMRATARARRAVYEVPLPAGRVPHVEAAAAALLAEPKVWVERLRPSAKRLNIRPYIRGISVGADEEPNPPTPFPEREGGAGALSPSPGPGPREAPPTGPGSTGEGIGEGSSSSSPSLMGRGRGLGSSRLRLDFWVTQTGTARAEELLALLGLTDLLDAGAVLERTVIEIRDEITAPDPADIPPDGPADAVPLTGTEVAALTARLDEDESEQPAEAGWGASPNGPVVE</sequence>
<feature type="domain" description="DUF2344" evidence="2">
    <location>
        <begin position="5"/>
        <end position="161"/>
    </location>
</feature>
<evidence type="ECO:0000256" key="1">
    <source>
        <dbReference type="SAM" id="MobiDB-lite"/>
    </source>
</evidence>
<dbReference type="EMBL" id="CP053452">
    <property type="protein sequence ID" value="QJW93707.1"/>
    <property type="molecule type" value="Genomic_DNA"/>
</dbReference>
<proteinExistence type="predicted"/>
<dbReference type="NCBIfam" id="TIGR03936">
    <property type="entry name" value="sam_1_link_chp"/>
    <property type="match status" value="1"/>
</dbReference>
<feature type="region of interest" description="Disordered" evidence="1">
    <location>
        <begin position="161"/>
        <end position="224"/>
    </location>
</feature>
<organism evidence="3 4">
    <name type="scientific">Frigoriglobus tundricola</name>
    <dbReference type="NCBI Taxonomy" id="2774151"/>
    <lineage>
        <taxon>Bacteria</taxon>
        <taxon>Pseudomonadati</taxon>
        <taxon>Planctomycetota</taxon>
        <taxon>Planctomycetia</taxon>
        <taxon>Gemmatales</taxon>
        <taxon>Gemmataceae</taxon>
        <taxon>Frigoriglobus</taxon>
    </lineage>
</organism>